<dbReference type="GO" id="GO:0016788">
    <property type="term" value="F:hydrolase activity, acting on ester bonds"/>
    <property type="evidence" value="ECO:0007669"/>
    <property type="project" value="InterPro"/>
</dbReference>
<proteinExistence type="inferred from homology"/>
<dbReference type="InterPro" id="IPR018228">
    <property type="entry name" value="DNase_TatD-rel_CS"/>
</dbReference>
<name>A0A8S8X9J7_9PROT</name>
<dbReference type="EMBL" id="BOPV01000001">
    <property type="protein sequence ID" value="GIL38561.1"/>
    <property type="molecule type" value="Genomic_DNA"/>
</dbReference>
<dbReference type="PANTHER" id="PTHR46124:SF2">
    <property type="entry name" value="D-AMINOACYL-TRNA DEACYLASE"/>
    <property type="match status" value="1"/>
</dbReference>
<dbReference type="InterPro" id="IPR001130">
    <property type="entry name" value="TatD-like"/>
</dbReference>
<dbReference type="SUPFAM" id="SSF51556">
    <property type="entry name" value="Metallo-dependent hydrolases"/>
    <property type="match status" value="1"/>
</dbReference>
<dbReference type="PIRSF" id="PIRSF005902">
    <property type="entry name" value="DNase_TatD"/>
    <property type="match status" value="1"/>
</dbReference>
<dbReference type="AlphaFoldDB" id="A0A8S8X9J7"/>
<comment type="caution">
    <text evidence="5">The sequence shown here is derived from an EMBL/GenBank/DDBJ whole genome shotgun (WGS) entry which is preliminary data.</text>
</comment>
<evidence type="ECO:0000256" key="1">
    <source>
        <dbReference type="ARBA" id="ARBA00009275"/>
    </source>
</evidence>
<evidence type="ECO:0000256" key="3">
    <source>
        <dbReference type="ARBA" id="ARBA00022801"/>
    </source>
</evidence>
<dbReference type="GO" id="GO:0004536">
    <property type="term" value="F:DNA nuclease activity"/>
    <property type="evidence" value="ECO:0007669"/>
    <property type="project" value="InterPro"/>
</dbReference>
<dbReference type="FunFam" id="3.20.20.140:FF:000005">
    <property type="entry name" value="TatD family hydrolase"/>
    <property type="match status" value="1"/>
</dbReference>
<feature type="binding site" evidence="4">
    <location>
        <position position="151"/>
    </location>
    <ligand>
        <name>a divalent metal cation</name>
        <dbReference type="ChEBI" id="CHEBI:60240"/>
        <label>2</label>
    </ligand>
</feature>
<keyword evidence="6" id="KW-1185">Reference proteome</keyword>
<sequence length="257" mass="28733">MLVDSHCHLEFPDFKPDHAEMLARARAAGVGHMLTICTRVRRFDEIRAIAAANDDVTCSLGTHPHHSAEEQDVTTDELIKLAQDPKVVGIGETGLDYFYDTSPRDVQQRQFRVHLQACNATGLPVIVHTRDAEDDTLQIMREENSTNGVLHCFSSSRAMAERALEMGLYISFSGIVTFKKSVELQEIAQLVPLDRMLVETDAPYLAPTPMRGKRNEPAFVAHTARFVADLKGVDQATLAQHTTENFFRLFSRARQVA</sequence>
<keyword evidence="3" id="KW-0378">Hydrolase</keyword>
<feature type="binding site" evidence="4">
    <location>
        <position position="8"/>
    </location>
    <ligand>
        <name>a divalent metal cation</name>
        <dbReference type="ChEBI" id="CHEBI:60240"/>
        <label>1</label>
    </ligand>
</feature>
<comment type="similarity">
    <text evidence="1">Belongs to the metallo-dependent hydrolases superfamily. TatD-type hydrolase family.</text>
</comment>
<organism evidence="5 6">
    <name type="scientific">Roseiterribacter gracilis</name>
    <dbReference type="NCBI Taxonomy" id="2812848"/>
    <lineage>
        <taxon>Bacteria</taxon>
        <taxon>Pseudomonadati</taxon>
        <taxon>Pseudomonadota</taxon>
        <taxon>Alphaproteobacteria</taxon>
        <taxon>Rhodospirillales</taxon>
        <taxon>Roseiterribacteraceae</taxon>
        <taxon>Roseiterribacter</taxon>
    </lineage>
</organism>
<feature type="binding site" evidence="4">
    <location>
        <position position="92"/>
    </location>
    <ligand>
        <name>a divalent metal cation</name>
        <dbReference type="ChEBI" id="CHEBI:60240"/>
        <label>1</label>
    </ligand>
</feature>
<dbReference type="RefSeq" id="WP_420241596.1">
    <property type="nucleotide sequence ID" value="NZ_BOPV01000001.1"/>
</dbReference>
<dbReference type="Pfam" id="PF01026">
    <property type="entry name" value="TatD_DNase"/>
    <property type="match status" value="1"/>
</dbReference>
<feature type="binding site" evidence="4">
    <location>
        <position position="201"/>
    </location>
    <ligand>
        <name>a divalent metal cation</name>
        <dbReference type="ChEBI" id="CHEBI:60240"/>
        <label>1</label>
    </ligand>
</feature>
<feature type="binding site" evidence="4">
    <location>
        <position position="128"/>
    </location>
    <ligand>
        <name>a divalent metal cation</name>
        <dbReference type="ChEBI" id="CHEBI:60240"/>
        <label>2</label>
    </ligand>
</feature>
<gene>
    <name evidence="5" type="ORF">TMPK1_07980</name>
</gene>
<evidence type="ECO:0000313" key="5">
    <source>
        <dbReference type="EMBL" id="GIL38561.1"/>
    </source>
</evidence>
<dbReference type="InterPro" id="IPR015991">
    <property type="entry name" value="TatD/YcfH-like"/>
</dbReference>
<dbReference type="InterPro" id="IPR032466">
    <property type="entry name" value="Metal_Hydrolase"/>
</dbReference>
<feature type="binding site" evidence="4">
    <location>
        <position position="6"/>
    </location>
    <ligand>
        <name>a divalent metal cation</name>
        <dbReference type="ChEBI" id="CHEBI:60240"/>
        <label>1</label>
    </ligand>
</feature>
<evidence type="ECO:0000256" key="4">
    <source>
        <dbReference type="PIRSR" id="PIRSR005902-1"/>
    </source>
</evidence>
<evidence type="ECO:0000313" key="6">
    <source>
        <dbReference type="Proteomes" id="UP000681075"/>
    </source>
</evidence>
<keyword evidence="2 4" id="KW-0479">Metal-binding</keyword>
<dbReference type="Proteomes" id="UP000681075">
    <property type="component" value="Unassembled WGS sequence"/>
</dbReference>
<reference evidence="5" key="1">
    <citation type="submission" date="2021-02" db="EMBL/GenBank/DDBJ databases">
        <title>Genome sequence of Rhodospirillales sp. strain TMPK1 isolated from soil.</title>
        <authorList>
            <person name="Nakai R."/>
            <person name="Kusada H."/>
            <person name="Tamaki H."/>
        </authorList>
    </citation>
    <scope>NUCLEOTIDE SEQUENCE</scope>
    <source>
        <strain evidence="5">TMPK1</strain>
    </source>
</reference>
<protein>
    <submittedName>
        <fullName evidence="5">LuxR family transcriptional regulator</fullName>
    </submittedName>
</protein>
<accession>A0A8S8X9J7</accession>
<dbReference type="NCBIfam" id="TIGR00010">
    <property type="entry name" value="YchF/TatD family DNA exonuclease"/>
    <property type="match status" value="1"/>
</dbReference>
<evidence type="ECO:0000256" key="2">
    <source>
        <dbReference type="ARBA" id="ARBA00022723"/>
    </source>
</evidence>
<dbReference type="CDD" id="cd01310">
    <property type="entry name" value="TatD_DNAse"/>
    <property type="match status" value="1"/>
</dbReference>
<dbReference type="GO" id="GO:0005829">
    <property type="term" value="C:cytosol"/>
    <property type="evidence" value="ECO:0007669"/>
    <property type="project" value="TreeGrafter"/>
</dbReference>
<dbReference type="GO" id="GO:0046872">
    <property type="term" value="F:metal ion binding"/>
    <property type="evidence" value="ECO:0007669"/>
    <property type="project" value="UniProtKB-KW"/>
</dbReference>
<dbReference type="PROSITE" id="PS01090">
    <property type="entry name" value="TATD_2"/>
    <property type="match status" value="1"/>
</dbReference>
<dbReference type="PANTHER" id="PTHR46124">
    <property type="entry name" value="D-AMINOACYL-TRNA DEACYLASE"/>
    <property type="match status" value="1"/>
</dbReference>
<dbReference type="Gene3D" id="3.20.20.140">
    <property type="entry name" value="Metal-dependent hydrolases"/>
    <property type="match status" value="1"/>
</dbReference>